<protein>
    <recommendedName>
        <fullName evidence="1">Thioredoxin domain-containing protein</fullName>
    </recommendedName>
</protein>
<dbReference type="STRING" id="1513271.XM47_07690"/>
<comment type="caution">
    <text evidence="2">The sequence shown here is derived from an EMBL/GenBank/DDBJ whole genome shotgun (WGS) entry which is preliminary data.</text>
</comment>
<dbReference type="PROSITE" id="PS51352">
    <property type="entry name" value="THIOREDOXIN_2"/>
    <property type="match status" value="1"/>
</dbReference>
<dbReference type="CDD" id="cd02956">
    <property type="entry name" value="ybbN"/>
    <property type="match status" value="1"/>
</dbReference>
<dbReference type="SUPFAM" id="SSF52833">
    <property type="entry name" value="Thioredoxin-like"/>
    <property type="match status" value="1"/>
</dbReference>
<dbReference type="RefSeq" id="WP_048691351.1">
    <property type="nucleotide sequence ID" value="NZ_KQ130487.1"/>
</dbReference>
<sequence>MELSNSELSANNVVDITAENFQQVIIEGSQNKLIIIDFFTQRSEQSISMSQTLANICQEYLDEVILAKVDCDQPTQQQIAMQFGIQNLPTVVLFKGGEVINGFAGGQAEAEVRKVLAPYLPKPEDKYFVQAKAQILASDFQTAFTSAKTILELVPDSVDGKKLLADACLGLGQNSEAETLLSSITLVDQDDYYHSLIAKLELNKQAAETPEIQALRAALAENPNDEESTLKLAIQLHQAQQFEEALGLLMAILRRDLNAQDGEIKKALMDILAAMPSGNEVATKVRRQLYSLLY</sequence>
<dbReference type="Pfam" id="PF00085">
    <property type="entry name" value="Thioredoxin"/>
    <property type="match status" value="1"/>
</dbReference>
<reference evidence="2 3" key="1">
    <citation type="submission" date="2015-04" db="EMBL/GenBank/DDBJ databases">
        <title>Draft Genome Sequence of the Novel Agar-Digesting Marine Bacterium Q1.</title>
        <authorList>
            <person name="Li Y."/>
            <person name="Li D."/>
            <person name="Chen G."/>
            <person name="Du Z."/>
        </authorList>
    </citation>
    <scope>NUCLEOTIDE SEQUENCE [LARGE SCALE GENOMIC DNA]</scope>
    <source>
        <strain evidence="2 3">Q1</strain>
    </source>
</reference>
<feature type="domain" description="Thioredoxin" evidence="1">
    <location>
        <begin position="12"/>
        <end position="121"/>
    </location>
</feature>
<dbReference type="Gene3D" id="3.40.30.10">
    <property type="entry name" value="Glutaredoxin"/>
    <property type="match status" value="1"/>
</dbReference>
<dbReference type="GO" id="GO:0006950">
    <property type="term" value="P:response to stress"/>
    <property type="evidence" value="ECO:0007669"/>
    <property type="project" value="UniProtKB-ARBA"/>
</dbReference>
<dbReference type="Pfam" id="PF14561">
    <property type="entry name" value="TPR_20"/>
    <property type="match status" value="1"/>
</dbReference>
<dbReference type="EMBL" id="LAZL01000010">
    <property type="protein sequence ID" value="KMT65576.1"/>
    <property type="molecule type" value="Genomic_DNA"/>
</dbReference>
<accession>A0A0J8JLY6</accession>
<dbReference type="AlphaFoldDB" id="A0A0J8JLY6"/>
<dbReference type="PANTHER" id="PTHR43601">
    <property type="entry name" value="THIOREDOXIN, MITOCHONDRIAL"/>
    <property type="match status" value="1"/>
</dbReference>
<dbReference type="GO" id="GO:0045454">
    <property type="term" value="P:cell redox homeostasis"/>
    <property type="evidence" value="ECO:0007669"/>
    <property type="project" value="TreeGrafter"/>
</dbReference>
<dbReference type="InterPro" id="IPR013766">
    <property type="entry name" value="Thioredoxin_domain"/>
</dbReference>
<dbReference type="InterPro" id="IPR011990">
    <property type="entry name" value="TPR-like_helical_dom_sf"/>
</dbReference>
<evidence type="ECO:0000313" key="2">
    <source>
        <dbReference type="EMBL" id="KMT65576.1"/>
    </source>
</evidence>
<dbReference type="Proteomes" id="UP000037600">
    <property type="component" value="Unassembled WGS sequence"/>
</dbReference>
<dbReference type="Gene3D" id="1.25.40.10">
    <property type="entry name" value="Tetratricopeptide repeat domain"/>
    <property type="match status" value="2"/>
</dbReference>
<dbReference type="PANTHER" id="PTHR43601:SF3">
    <property type="entry name" value="THIOREDOXIN, MITOCHONDRIAL"/>
    <property type="match status" value="1"/>
</dbReference>
<dbReference type="InterPro" id="IPR036249">
    <property type="entry name" value="Thioredoxin-like_sf"/>
</dbReference>
<dbReference type="OrthoDB" id="9790390at2"/>
<dbReference type="Pfam" id="PF14559">
    <property type="entry name" value="TPR_19"/>
    <property type="match status" value="1"/>
</dbReference>
<name>A0A0J8JLY6_9ALTE</name>
<proteinExistence type="predicted"/>
<evidence type="ECO:0000313" key="3">
    <source>
        <dbReference type="Proteomes" id="UP000037600"/>
    </source>
</evidence>
<gene>
    <name evidence="2" type="ORF">XM47_07690</name>
</gene>
<evidence type="ECO:0000259" key="1">
    <source>
        <dbReference type="PROSITE" id="PS51352"/>
    </source>
</evidence>
<keyword evidence="3" id="KW-1185">Reference proteome</keyword>
<dbReference type="SUPFAM" id="SSF48452">
    <property type="entry name" value="TPR-like"/>
    <property type="match status" value="1"/>
</dbReference>
<organism evidence="2 3">
    <name type="scientific">Catenovulum maritimum</name>
    <dbReference type="NCBI Taxonomy" id="1513271"/>
    <lineage>
        <taxon>Bacteria</taxon>
        <taxon>Pseudomonadati</taxon>
        <taxon>Pseudomonadota</taxon>
        <taxon>Gammaproteobacteria</taxon>
        <taxon>Alteromonadales</taxon>
        <taxon>Alteromonadaceae</taxon>
        <taxon>Catenovulum</taxon>
    </lineage>
</organism>